<evidence type="ECO:0000313" key="1">
    <source>
        <dbReference type="EMBL" id="KIM60948.1"/>
    </source>
</evidence>
<dbReference type="Proteomes" id="UP000053989">
    <property type="component" value="Unassembled WGS sequence"/>
</dbReference>
<protein>
    <submittedName>
        <fullName evidence="1">Uncharacterized protein</fullName>
    </submittedName>
</protein>
<dbReference type="InParanoid" id="A0A0C2ZH14"/>
<evidence type="ECO:0000313" key="2">
    <source>
        <dbReference type="Proteomes" id="UP000053989"/>
    </source>
</evidence>
<keyword evidence="2" id="KW-1185">Reference proteome</keyword>
<proteinExistence type="predicted"/>
<organism evidence="1 2">
    <name type="scientific">Scleroderma citrinum Foug A</name>
    <dbReference type="NCBI Taxonomy" id="1036808"/>
    <lineage>
        <taxon>Eukaryota</taxon>
        <taxon>Fungi</taxon>
        <taxon>Dikarya</taxon>
        <taxon>Basidiomycota</taxon>
        <taxon>Agaricomycotina</taxon>
        <taxon>Agaricomycetes</taxon>
        <taxon>Agaricomycetidae</taxon>
        <taxon>Boletales</taxon>
        <taxon>Sclerodermatineae</taxon>
        <taxon>Sclerodermataceae</taxon>
        <taxon>Scleroderma</taxon>
    </lineage>
</organism>
<reference evidence="1 2" key="1">
    <citation type="submission" date="2014-04" db="EMBL/GenBank/DDBJ databases">
        <authorList>
            <consortium name="DOE Joint Genome Institute"/>
            <person name="Kuo A."/>
            <person name="Kohler A."/>
            <person name="Nagy L.G."/>
            <person name="Floudas D."/>
            <person name="Copeland A."/>
            <person name="Barry K.W."/>
            <person name="Cichocki N."/>
            <person name="Veneault-Fourrey C."/>
            <person name="LaButti K."/>
            <person name="Lindquist E.A."/>
            <person name="Lipzen A."/>
            <person name="Lundell T."/>
            <person name="Morin E."/>
            <person name="Murat C."/>
            <person name="Sun H."/>
            <person name="Tunlid A."/>
            <person name="Henrissat B."/>
            <person name="Grigoriev I.V."/>
            <person name="Hibbett D.S."/>
            <person name="Martin F."/>
            <person name="Nordberg H.P."/>
            <person name="Cantor M.N."/>
            <person name="Hua S.X."/>
        </authorList>
    </citation>
    <scope>NUCLEOTIDE SEQUENCE [LARGE SCALE GENOMIC DNA]</scope>
    <source>
        <strain evidence="1 2">Foug A</strain>
    </source>
</reference>
<gene>
    <name evidence="1" type="ORF">SCLCIDRAFT_26276</name>
</gene>
<sequence>MSSSFVAYRSAMSKILSTMEILETTFDHCDLETIVSVGQMSKYAAGKVLWYLRQRLHLLSKESFDGGDELTYILRACDAVVSRSTALHISDHLSVIAEAHET</sequence>
<dbReference type="EMBL" id="KN822057">
    <property type="protein sequence ID" value="KIM60948.1"/>
    <property type="molecule type" value="Genomic_DNA"/>
</dbReference>
<accession>A0A0C2ZH14</accession>
<dbReference type="HOGENOM" id="CLU_2279173_0_0_1"/>
<dbReference type="AlphaFoldDB" id="A0A0C2ZH14"/>
<name>A0A0C2ZH14_9AGAM</name>
<reference evidence="2" key="2">
    <citation type="submission" date="2015-01" db="EMBL/GenBank/DDBJ databases">
        <title>Evolutionary Origins and Diversification of the Mycorrhizal Mutualists.</title>
        <authorList>
            <consortium name="DOE Joint Genome Institute"/>
            <consortium name="Mycorrhizal Genomics Consortium"/>
            <person name="Kohler A."/>
            <person name="Kuo A."/>
            <person name="Nagy L.G."/>
            <person name="Floudas D."/>
            <person name="Copeland A."/>
            <person name="Barry K.W."/>
            <person name="Cichocki N."/>
            <person name="Veneault-Fourrey C."/>
            <person name="LaButti K."/>
            <person name="Lindquist E.A."/>
            <person name="Lipzen A."/>
            <person name="Lundell T."/>
            <person name="Morin E."/>
            <person name="Murat C."/>
            <person name="Riley R."/>
            <person name="Ohm R."/>
            <person name="Sun H."/>
            <person name="Tunlid A."/>
            <person name="Henrissat B."/>
            <person name="Grigoriev I.V."/>
            <person name="Hibbett D.S."/>
            <person name="Martin F."/>
        </authorList>
    </citation>
    <scope>NUCLEOTIDE SEQUENCE [LARGE SCALE GENOMIC DNA]</scope>
    <source>
        <strain evidence="2">Foug A</strain>
    </source>
</reference>